<dbReference type="Gene3D" id="3.90.79.10">
    <property type="entry name" value="Nucleoside Triphosphate Pyrophosphohydrolase"/>
    <property type="match status" value="1"/>
</dbReference>
<dbReference type="PANTHER" id="PTHR12992:SF11">
    <property type="entry name" value="MITOCHONDRIAL COENZYME A DIPHOSPHATASE NUDT8"/>
    <property type="match status" value="1"/>
</dbReference>
<comment type="caution">
    <text evidence="8">The sequence shown here is derived from an EMBL/GenBank/DDBJ whole genome shotgun (WGS) entry which is preliminary data.</text>
</comment>
<comment type="cofactor">
    <cofactor evidence="1">
        <name>Mn(2+)</name>
        <dbReference type="ChEBI" id="CHEBI:29035"/>
    </cofactor>
</comment>
<evidence type="ECO:0000256" key="1">
    <source>
        <dbReference type="ARBA" id="ARBA00001936"/>
    </source>
</evidence>
<comment type="cofactor">
    <cofactor evidence="2">
        <name>Mg(2+)</name>
        <dbReference type="ChEBI" id="CHEBI:18420"/>
    </cofactor>
</comment>
<dbReference type="GO" id="GO:0046872">
    <property type="term" value="F:metal ion binding"/>
    <property type="evidence" value="ECO:0007669"/>
    <property type="project" value="UniProtKB-KW"/>
</dbReference>
<dbReference type="EMBL" id="LAZR01023651">
    <property type="protein sequence ID" value="KKL77776.1"/>
    <property type="molecule type" value="Genomic_DNA"/>
</dbReference>
<dbReference type="PANTHER" id="PTHR12992">
    <property type="entry name" value="NUDIX HYDROLASE"/>
    <property type="match status" value="1"/>
</dbReference>
<keyword evidence="5" id="KW-0460">Magnesium</keyword>
<evidence type="ECO:0000256" key="2">
    <source>
        <dbReference type="ARBA" id="ARBA00001946"/>
    </source>
</evidence>
<keyword evidence="6" id="KW-0464">Manganese</keyword>
<feature type="domain" description="Nudix hydrolase" evidence="7">
    <location>
        <begin position="33"/>
        <end position="97"/>
    </location>
</feature>
<dbReference type="InterPro" id="IPR045121">
    <property type="entry name" value="CoAse"/>
</dbReference>
<evidence type="ECO:0000256" key="6">
    <source>
        <dbReference type="ARBA" id="ARBA00023211"/>
    </source>
</evidence>
<keyword evidence="4" id="KW-0378">Hydrolase</keyword>
<feature type="non-terminal residue" evidence="8">
    <location>
        <position position="97"/>
    </location>
</feature>
<accession>A0A0F9FH71</accession>
<reference evidence="8" key="1">
    <citation type="journal article" date="2015" name="Nature">
        <title>Complex archaea that bridge the gap between prokaryotes and eukaryotes.</title>
        <authorList>
            <person name="Spang A."/>
            <person name="Saw J.H."/>
            <person name="Jorgensen S.L."/>
            <person name="Zaremba-Niedzwiedzka K."/>
            <person name="Martijn J."/>
            <person name="Lind A.E."/>
            <person name="van Eijk R."/>
            <person name="Schleper C."/>
            <person name="Guy L."/>
            <person name="Ettema T.J."/>
        </authorList>
    </citation>
    <scope>NUCLEOTIDE SEQUENCE</scope>
</reference>
<proteinExistence type="predicted"/>
<evidence type="ECO:0000313" key="8">
    <source>
        <dbReference type="EMBL" id="KKL77776.1"/>
    </source>
</evidence>
<sequence>MENFIDLNIDSAYIKQIVRNTTHPKTPGDVSYQLTSVFLLLFFRKETCLLAIQKSDNEGYPWRNQVALPGGHVDKADASPMDAAYRELEEEVNIPRN</sequence>
<dbReference type="Pfam" id="PF00293">
    <property type="entry name" value="NUDIX"/>
    <property type="match status" value="1"/>
</dbReference>
<dbReference type="SUPFAM" id="SSF55811">
    <property type="entry name" value="Nudix"/>
    <property type="match status" value="1"/>
</dbReference>
<dbReference type="GO" id="GO:0010945">
    <property type="term" value="F:coenzyme A diphosphatase activity"/>
    <property type="evidence" value="ECO:0007669"/>
    <property type="project" value="InterPro"/>
</dbReference>
<evidence type="ECO:0000256" key="3">
    <source>
        <dbReference type="ARBA" id="ARBA00022723"/>
    </source>
</evidence>
<organism evidence="8">
    <name type="scientific">marine sediment metagenome</name>
    <dbReference type="NCBI Taxonomy" id="412755"/>
    <lineage>
        <taxon>unclassified sequences</taxon>
        <taxon>metagenomes</taxon>
        <taxon>ecological metagenomes</taxon>
    </lineage>
</organism>
<keyword evidence="3" id="KW-0479">Metal-binding</keyword>
<gene>
    <name evidence="8" type="ORF">LCGC14_2031540</name>
</gene>
<dbReference type="PROSITE" id="PS51462">
    <property type="entry name" value="NUDIX"/>
    <property type="match status" value="1"/>
</dbReference>
<evidence type="ECO:0000256" key="5">
    <source>
        <dbReference type="ARBA" id="ARBA00022842"/>
    </source>
</evidence>
<evidence type="ECO:0000259" key="7">
    <source>
        <dbReference type="PROSITE" id="PS51462"/>
    </source>
</evidence>
<name>A0A0F9FH71_9ZZZZ</name>
<dbReference type="InterPro" id="IPR000086">
    <property type="entry name" value="NUDIX_hydrolase_dom"/>
</dbReference>
<dbReference type="AlphaFoldDB" id="A0A0F9FH71"/>
<dbReference type="InterPro" id="IPR015797">
    <property type="entry name" value="NUDIX_hydrolase-like_dom_sf"/>
</dbReference>
<evidence type="ECO:0000256" key="4">
    <source>
        <dbReference type="ARBA" id="ARBA00022801"/>
    </source>
</evidence>
<protein>
    <recommendedName>
        <fullName evidence="7">Nudix hydrolase domain-containing protein</fullName>
    </recommendedName>
</protein>